<keyword evidence="2" id="KW-0614">Plasmid</keyword>
<organism evidence="2 3">
    <name type="scientific">Rhodococcus jostii (strain RHA1)</name>
    <dbReference type="NCBI Taxonomy" id="101510"/>
    <lineage>
        <taxon>Bacteria</taxon>
        <taxon>Bacillati</taxon>
        <taxon>Actinomycetota</taxon>
        <taxon>Actinomycetes</taxon>
        <taxon>Mycobacteriales</taxon>
        <taxon>Nocardiaceae</taxon>
        <taxon>Rhodococcus</taxon>
    </lineage>
</organism>
<dbReference type="HOGENOM" id="CLU_2036194_0_0_11"/>
<geneLocation type="plasmid" evidence="2 3">
    <name>pRHL1</name>
</geneLocation>
<sequence length="121" mass="12938">MGGVIEGRTGGVSVRGPSPLSCASVTVEFGSTRVRKPNTDDDPDQGCNREDDMLDSDFTAEVPNLGTHGRTDAARSSRPMRFLISVRLPEVDPGRAHPQGTRTLPVSRPCSPPPTWSHGQS</sequence>
<evidence type="ECO:0000256" key="1">
    <source>
        <dbReference type="SAM" id="MobiDB-lite"/>
    </source>
</evidence>
<dbReference type="EMBL" id="CP000432">
    <property type="protein sequence ID" value="ABG99865.1"/>
    <property type="molecule type" value="Genomic_DNA"/>
</dbReference>
<name>Q0RXX1_RHOJR</name>
<evidence type="ECO:0000313" key="2">
    <source>
        <dbReference type="EMBL" id="ABG99865.1"/>
    </source>
</evidence>
<feature type="region of interest" description="Disordered" evidence="1">
    <location>
        <begin position="32"/>
        <end position="52"/>
    </location>
</feature>
<dbReference type="Proteomes" id="UP000008710">
    <property type="component" value="Plasmid pRHL1"/>
</dbReference>
<dbReference type="AlphaFoldDB" id="Q0RXX1"/>
<reference evidence="3" key="1">
    <citation type="journal article" date="2006" name="Proc. Natl. Acad. Sci. U.S.A.">
        <title>The complete genome of Rhodococcus sp. RHA1 provides insights into a catabolic powerhouse.</title>
        <authorList>
            <person name="McLeod M.P."/>
            <person name="Warren R.L."/>
            <person name="Hsiao W.W.L."/>
            <person name="Araki N."/>
            <person name="Myhre M."/>
            <person name="Fernandes C."/>
            <person name="Miyazawa D."/>
            <person name="Wong W."/>
            <person name="Lillquist A.L."/>
            <person name="Wang D."/>
            <person name="Dosanjh M."/>
            <person name="Hara H."/>
            <person name="Petrescu A."/>
            <person name="Morin R.D."/>
            <person name="Yang G."/>
            <person name="Stott J.M."/>
            <person name="Schein J.E."/>
            <person name="Shin H."/>
            <person name="Smailus D."/>
            <person name="Siddiqui A.S."/>
            <person name="Marra M.A."/>
            <person name="Jones S.J.M."/>
            <person name="Holt R."/>
            <person name="Brinkman F.S.L."/>
            <person name="Miyauchi K."/>
            <person name="Fukuda M."/>
            <person name="Davies J.E."/>
            <person name="Mohn W.W."/>
            <person name="Eltis L.D."/>
        </authorList>
    </citation>
    <scope>NUCLEOTIDE SEQUENCE [LARGE SCALE GENOMIC DNA]</scope>
    <source>
        <strain evidence="3">RHA1</strain>
    </source>
</reference>
<proteinExistence type="predicted"/>
<accession>Q0RXX1</accession>
<feature type="region of interest" description="Disordered" evidence="1">
    <location>
        <begin position="1"/>
        <end position="20"/>
    </location>
</feature>
<dbReference type="KEGG" id="rha:RHA1_ro08821"/>
<feature type="region of interest" description="Disordered" evidence="1">
    <location>
        <begin position="90"/>
        <end position="121"/>
    </location>
</feature>
<evidence type="ECO:0000313" key="3">
    <source>
        <dbReference type="Proteomes" id="UP000008710"/>
    </source>
</evidence>
<feature type="compositionally biased region" description="Gly residues" evidence="1">
    <location>
        <begin position="1"/>
        <end position="10"/>
    </location>
</feature>
<gene>
    <name evidence="2" type="ordered locus">RHA1_ro08821</name>
</gene>
<protein>
    <submittedName>
        <fullName evidence="2">Uncharacterized protein</fullName>
    </submittedName>
</protein>